<protein>
    <submittedName>
        <fullName evidence="1">Uncharacterized protein</fullName>
    </submittedName>
</protein>
<dbReference type="AlphaFoldDB" id="A0A8H6ZN05"/>
<sequence length="243" mass="27309">MLPPTLEELRLHEVKFDSSQRNAARRDLELKAPKVPGHSILATPHLIECPNLARLFVICSSTAQAQLPPWIPSSLPELVLSVGRGGIIPDLGTDLQPSSVTIYASCDRRSEYLHRSTCARDCIDSLPYPHAIQTLTIHIKLEHFWDPLEESFPSLSNYEMLSQLVCHLRESEQGSCLQSIVLVIRISTSPIPGKRPYDGHQTRELAKLEKGLARLVEENVLDADLTLESEDSEPYMRCKIRRA</sequence>
<name>A0A8H6ZN05_PLEOS</name>
<dbReference type="VEuPathDB" id="FungiDB:PC9H_010084"/>
<proteinExistence type="predicted"/>
<gene>
    <name evidence="1" type="ORF">PC9H_010084</name>
</gene>
<dbReference type="EMBL" id="JACETU010000007">
    <property type="protein sequence ID" value="KAF7424773.1"/>
    <property type="molecule type" value="Genomic_DNA"/>
</dbReference>
<organism evidence="1 2">
    <name type="scientific">Pleurotus ostreatus</name>
    <name type="common">Oyster mushroom</name>
    <name type="synonym">White-rot fungus</name>
    <dbReference type="NCBI Taxonomy" id="5322"/>
    <lineage>
        <taxon>Eukaryota</taxon>
        <taxon>Fungi</taxon>
        <taxon>Dikarya</taxon>
        <taxon>Basidiomycota</taxon>
        <taxon>Agaricomycotina</taxon>
        <taxon>Agaricomycetes</taxon>
        <taxon>Agaricomycetidae</taxon>
        <taxon>Agaricales</taxon>
        <taxon>Pleurotineae</taxon>
        <taxon>Pleurotaceae</taxon>
        <taxon>Pleurotus</taxon>
    </lineage>
</organism>
<reference evidence="1" key="1">
    <citation type="submission" date="2019-07" db="EMBL/GenBank/DDBJ databases">
        <authorList>
            <person name="Palmer J.M."/>
        </authorList>
    </citation>
    <scope>NUCLEOTIDE SEQUENCE</scope>
    <source>
        <strain evidence="1">PC9</strain>
    </source>
</reference>
<accession>A0A8H6ZN05</accession>
<dbReference type="RefSeq" id="XP_036628967.1">
    <property type="nucleotide sequence ID" value="XM_036779578.1"/>
</dbReference>
<dbReference type="Proteomes" id="UP000623687">
    <property type="component" value="Unassembled WGS sequence"/>
</dbReference>
<dbReference type="GeneID" id="59379902"/>
<comment type="caution">
    <text evidence="1">The sequence shown here is derived from an EMBL/GenBank/DDBJ whole genome shotgun (WGS) entry which is preliminary data.</text>
</comment>
<keyword evidence="2" id="KW-1185">Reference proteome</keyword>
<evidence type="ECO:0000313" key="2">
    <source>
        <dbReference type="Proteomes" id="UP000623687"/>
    </source>
</evidence>
<dbReference type="OrthoDB" id="10505226at2759"/>
<evidence type="ECO:0000313" key="1">
    <source>
        <dbReference type="EMBL" id="KAF7424773.1"/>
    </source>
</evidence>